<dbReference type="Pfam" id="PF05728">
    <property type="entry name" value="UPF0227"/>
    <property type="match status" value="1"/>
</dbReference>
<evidence type="ECO:0000313" key="2">
    <source>
        <dbReference type="Proteomes" id="UP000516370"/>
    </source>
</evidence>
<dbReference type="PANTHER" id="PTHR35602:SF3">
    <property type="entry name" value="ESTERASE YQIA"/>
    <property type="match status" value="1"/>
</dbReference>
<dbReference type="SUPFAM" id="SSF53474">
    <property type="entry name" value="alpha/beta-Hydrolases"/>
    <property type="match status" value="1"/>
</dbReference>
<organism evidence="1 2">
    <name type="scientific">Marinomonas arctica</name>
    <dbReference type="NCBI Taxonomy" id="383750"/>
    <lineage>
        <taxon>Bacteria</taxon>
        <taxon>Pseudomonadati</taxon>
        <taxon>Pseudomonadota</taxon>
        <taxon>Gammaproteobacteria</taxon>
        <taxon>Oceanospirillales</taxon>
        <taxon>Oceanospirillaceae</taxon>
        <taxon>Marinomonas</taxon>
    </lineage>
</organism>
<dbReference type="Proteomes" id="UP000516370">
    <property type="component" value="Chromosome"/>
</dbReference>
<evidence type="ECO:0008006" key="3">
    <source>
        <dbReference type="Google" id="ProtNLM"/>
    </source>
</evidence>
<dbReference type="KEGG" id="mard:IBG28_15585"/>
<keyword evidence="2" id="KW-1185">Reference proteome</keyword>
<proteinExistence type="predicted"/>
<dbReference type="PANTHER" id="PTHR35602">
    <property type="entry name" value="ESTERASE YQIA-RELATED"/>
    <property type="match status" value="1"/>
</dbReference>
<protein>
    <recommendedName>
        <fullName evidence="3">Esterase YqiA</fullName>
    </recommendedName>
</protein>
<evidence type="ECO:0000313" key="1">
    <source>
        <dbReference type="EMBL" id="QNT05100.1"/>
    </source>
</evidence>
<dbReference type="InterPro" id="IPR029058">
    <property type="entry name" value="AB_hydrolase_fold"/>
</dbReference>
<sequence>MCVENTLATLLYIHGFNSSEHSHKATVLVHAATALGRANAVISPRLSWQPAQAIKQLEAIIEAKQNEGITLIGSSLGGFYAAYLAEKYRLKAILVNPAVQAPILLKDYLGPQTNPYTQEKYELTEAHMRELEQLVVTEPTAELYWLMVQEGDEVLDYQEALNVFSKTARLTHEAKGDHSFTEFERFSLEILRFAQIITE</sequence>
<dbReference type="EMBL" id="CP061081">
    <property type="protein sequence ID" value="QNT05100.1"/>
    <property type="molecule type" value="Genomic_DNA"/>
</dbReference>
<reference evidence="1 2" key="1">
    <citation type="submission" date="2020-09" db="EMBL/GenBank/DDBJ databases">
        <title>Complete genome sequence of an Arctic sea ice bacterium Marinomonas arctica BSI20414.</title>
        <authorList>
            <person name="Liao L."/>
            <person name="Chen B."/>
        </authorList>
    </citation>
    <scope>NUCLEOTIDE SEQUENCE [LARGE SCALE GENOMIC DNA]</scope>
    <source>
        <strain evidence="1 2">BSI20414</strain>
    </source>
</reference>
<name>A0A7H1J3N4_9GAMM</name>
<dbReference type="OrthoDB" id="9814831at2"/>
<accession>A0A7H1J3N4</accession>
<dbReference type="Gene3D" id="3.40.50.1820">
    <property type="entry name" value="alpha/beta hydrolase"/>
    <property type="match status" value="1"/>
</dbReference>
<dbReference type="InterPro" id="IPR008886">
    <property type="entry name" value="UPF0227/Esterase_YqiA"/>
</dbReference>
<dbReference type="AlphaFoldDB" id="A0A7H1J3N4"/>
<gene>
    <name evidence="1" type="ORF">IBG28_15585</name>
</gene>